<dbReference type="NCBIfam" id="NF008183">
    <property type="entry name" value="PRK10933.1"/>
    <property type="match status" value="1"/>
</dbReference>
<comment type="caution">
    <text evidence="5">The sequence shown here is derived from an EMBL/GenBank/DDBJ whole genome shotgun (WGS) entry which is preliminary data.</text>
</comment>
<dbReference type="PANTHER" id="PTHR10357">
    <property type="entry name" value="ALPHA-AMYLASE FAMILY MEMBER"/>
    <property type="match status" value="1"/>
</dbReference>
<dbReference type="InterPro" id="IPR013780">
    <property type="entry name" value="Glyco_hydro_b"/>
</dbReference>
<dbReference type="InterPro" id="IPR006047">
    <property type="entry name" value="GH13_cat_dom"/>
</dbReference>
<protein>
    <submittedName>
        <fullName evidence="5">Alpha-glucosidase</fullName>
    </submittedName>
</protein>
<comment type="similarity">
    <text evidence="1">Belongs to the glycosyl hydrolase 13 family.</text>
</comment>
<keyword evidence="3" id="KW-0326">Glycosidase</keyword>
<accession>A0A4U5TQP4</accession>
<dbReference type="FunFam" id="3.20.20.80:FF:000064">
    <property type="entry name" value="Oligo-1,6-glucosidase"/>
    <property type="match status" value="2"/>
</dbReference>
<reference evidence="5 6" key="1">
    <citation type="submission" date="2019-04" db="EMBL/GenBank/DDBJ databases">
        <title>Psychroflexus halotolerans sp. nov., isolated from a marine solar saltern.</title>
        <authorList>
            <person name="Feng X."/>
        </authorList>
    </citation>
    <scope>NUCLEOTIDE SEQUENCE [LARGE SCALE GENOMIC DNA]</scope>
    <source>
        <strain evidence="5 6">WDS2C27</strain>
    </source>
</reference>
<evidence type="ECO:0000256" key="1">
    <source>
        <dbReference type="ARBA" id="ARBA00008061"/>
    </source>
</evidence>
<dbReference type="Gene3D" id="3.20.20.80">
    <property type="entry name" value="Glycosidases"/>
    <property type="match status" value="1"/>
</dbReference>
<dbReference type="Gene3D" id="2.60.40.1180">
    <property type="entry name" value="Golgi alpha-mannosidase II"/>
    <property type="match status" value="1"/>
</dbReference>
<dbReference type="AlphaFoldDB" id="A0A4U5TQP4"/>
<dbReference type="Gene3D" id="3.90.400.10">
    <property type="entry name" value="Oligo-1,6-glucosidase, Domain 2"/>
    <property type="match status" value="1"/>
</dbReference>
<dbReference type="SUPFAM" id="SSF51445">
    <property type="entry name" value="(Trans)glycosidases"/>
    <property type="match status" value="1"/>
</dbReference>
<keyword evidence="6" id="KW-1185">Reference proteome</keyword>
<dbReference type="EMBL" id="SWMU01000004">
    <property type="protein sequence ID" value="TKS55674.1"/>
    <property type="molecule type" value="Genomic_DNA"/>
</dbReference>
<proteinExistence type="inferred from homology"/>
<gene>
    <name evidence="5" type="ORF">FCN74_10220</name>
</gene>
<keyword evidence="2" id="KW-0378">Hydrolase</keyword>
<evidence type="ECO:0000256" key="2">
    <source>
        <dbReference type="ARBA" id="ARBA00022801"/>
    </source>
</evidence>
<evidence type="ECO:0000256" key="3">
    <source>
        <dbReference type="ARBA" id="ARBA00023295"/>
    </source>
</evidence>
<evidence type="ECO:0000259" key="4">
    <source>
        <dbReference type="SMART" id="SM00642"/>
    </source>
</evidence>
<evidence type="ECO:0000313" key="5">
    <source>
        <dbReference type="EMBL" id="TKS55674.1"/>
    </source>
</evidence>
<dbReference type="OrthoDB" id="9806009at2"/>
<dbReference type="GO" id="GO:0009313">
    <property type="term" value="P:oligosaccharide catabolic process"/>
    <property type="evidence" value="ECO:0007669"/>
    <property type="project" value="TreeGrafter"/>
</dbReference>
<dbReference type="GO" id="GO:0004556">
    <property type="term" value="F:alpha-amylase activity"/>
    <property type="evidence" value="ECO:0007669"/>
    <property type="project" value="TreeGrafter"/>
</dbReference>
<evidence type="ECO:0000313" key="6">
    <source>
        <dbReference type="Proteomes" id="UP000306552"/>
    </source>
</evidence>
<dbReference type="Pfam" id="PF00128">
    <property type="entry name" value="Alpha-amylase"/>
    <property type="match status" value="1"/>
</dbReference>
<dbReference type="InterPro" id="IPR045857">
    <property type="entry name" value="O16G_dom_2"/>
</dbReference>
<dbReference type="SUPFAM" id="SSF51011">
    <property type="entry name" value="Glycosyl hydrolase domain"/>
    <property type="match status" value="1"/>
</dbReference>
<dbReference type="Proteomes" id="UP000306552">
    <property type="component" value="Unassembled WGS sequence"/>
</dbReference>
<organism evidence="5 6">
    <name type="scientific">Mesohalobacter halotolerans</name>
    <dbReference type="NCBI Taxonomy" id="1883405"/>
    <lineage>
        <taxon>Bacteria</taxon>
        <taxon>Pseudomonadati</taxon>
        <taxon>Bacteroidota</taxon>
        <taxon>Flavobacteriia</taxon>
        <taxon>Flavobacteriales</taxon>
        <taxon>Flavobacteriaceae</taxon>
        <taxon>Mesohalobacter</taxon>
    </lineage>
</organism>
<sequence>MNLNWFKKGVVYQIYPRSFKDSNADGIGDLKGITSKLDYIKSLNVDIIWISPIFKSPNKDNGYDVSDYCAIMPEFGTMSDFDELLNEAHQRDLKIVLDLVPNHTSDKHSWFKKAKQSKNSPYRDFYIWKKPSPDGGPPNNWKSFFGGSAWTFDDSTEEYYLHLFTKYQPDLNWENPKVREGIYEVMRFWLDKGIDGFRMDVVSLLSKDLSFENIDPNIGFRKIIEKHYANGPKIHQYLHEMHEKVMKHYDAFSMGEGVGITQDNAHLYVGEDRKELDMIYHFDILENNIINGKYEDISEFELINIKNIFRGWQKVMTKGGWIANALGNHDFARLVSRFGNDKKYHKESAKMLITLMATQNGTLNIYQGDEIGMTNIQLDNIEEVNDIQSRNFYYENLESQKFSEEEALEMINNEGRDNARTPMQWNKEDYAGFSEIQPWLQVNPNFEKINVEQQIADSESVLNYYRSILALKKEHNVFTYGKFEEFEKNNKNIYTYSKTLGYQKIVVFLNFSEFENVIDYEFGNEKNYDLLINNYKFVTKTLENICLKPYQSIIFNVN</sequence>
<dbReference type="CDD" id="cd11333">
    <property type="entry name" value="AmyAc_SI_OligoGlu_DGase"/>
    <property type="match status" value="1"/>
</dbReference>
<dbReference type="RefSeq" id="WP_138932501.1">
    <property type="nucleotide sequence ID" value="NZ_SWMU01000004.1"/>
</dbReference>
<name>A0A4U5TQP4_9FLAO</name>
<dbReference type="InterPro" id="IPR017853">
    <property type="entry name" value="GH"/>
</dbReference>
<dbReference type="SMART" id="SM00642">
    <property type="entry name" value="Aamy"/>
    <property type="match status" value="1"/>
</dbReference>
<dbReference type="PANTHER" id="PTHR10357:SF179">
    <property type="entry name" value="NEUTRAL AND BASIC AMINO ACID TRANSPORT PROTEIN RBAT"/>
    <property type="match status" value="1"/>
</dbReference>
<feature type="domain" description="Glycosyl hydrolase family 13 catalytic" evidence="4">
    <location>
        <begin position="13"/>
        <end position="420"/>
    </location>
</feature>
<dbReference type="FunFam" id="3.90.400.10:FF:000002">
    <property type="entry name" value="Sucrose isomerase"/>
    <property type="match status" value="1"/>
</dbReference>